<evidence type="ECO:0000313" key="2">
    <source>
        <dbReference type="EMBL" id="MCQ8278100.1"/>
    </source>
</evidence>
<proteinExistence type="predicted"/>
<keyword evidence="1" id="KW-0732">Signal</keyword>
<dbReference type="RefSeq" id="WP_422863562.1">
    <property type="nucleotide sequence ID" value="NZ_JAMSKV010000004.1"/>
</dbReference>
<dbReference type="Pfam" id="PF13531">
    <property type="entry name" value="SBP_bac_11"/>
    <property type="match status" value="1"/>
</dbReference>
<comment type="caution">
    <text evidence="2">The sequence shown here is derived from an EMBL/GenBank/DDBJ whole genome shotgun (WGS) entry which is preliminary data.</text>
</comment>
<dbReference type="Gene3D" id="3.40.190.10">
    <property type="entry name" value="Periplasmic binding protein-like II"/>
    <property type="match status" value="2"/>
</dbReference>
<sequence>MIRHAAPALLAAAILSALPCVPAARAADVVVMASGGMAASLRALAPDFARSGDHLVLVRGPSMGATSDAIPARLARGERCDVVAMVGGALDGLHAKGLVGAGTVMAMSPIGVVVRAGAPHPAIGTPDALRRTLLDAPSVAFSDSASGVYVSHDLFRRLGIEDQMRDKARMIPETPVAQIVAGGGAAIGFQQISEILPVKGAELVGPIPQSLQKLTPFAVAPCRDAPDPAGGRAFIRFLSSGTAREAMRSSGLDPVGRATP</sequence>
<accession>A0ABT1W6R0</accession>
<protein>
    <submittedName>
        <fullName evidence="2">Substrate-binding domain-containing protein</fullName>
    </submittedName>
</protein>
<evidence type="ECO:0000256" key="1">
    <source>
        <dbReference type="SAM" id="SignalP"/>
    </source>
</evidence>
<dbReference type="InterPro" id="IPR050682">
    <property type="entry name" value="ModA/WtpA"/>
</dbReference>
<feature type="signal peptide" evidence="1">
    <location>
        <begin position="1"/>
        <end position="26"/>
    </location>
</feature>
<feature type="chain" id="PRO_5046546551" evidence="1">
    <location>
        <begin position="27"/>
        <end position="260"/>
    </location>
</feature>
<dbReference type="SUPFAM" id="SSF53850">
    <property type="entry name" value="Periplasmic binding protein-like II"/>
    <property type="match status" value="1"/>
</dbReference>
<name>A0ABT1W6R0_9PROT</name>
<dbReference type="EMBL" id="JAMSKV010000004">
    <property type="protein sequence ID" value="MCQ8278100.1"/>
    <property type="molecule type" value="Genomic_DNA"/>
</dbReference>
<dbReference type="PANTHER" id="PTHR30632:SF11">
    <property type="entry name" value="BLR4797 PROTEIN"/>
    <property type="match status" value="1"/>
</dbReference>
<evidence type="ECO:0000313" key="3">
    <source>
        <dbReference type="Proteomes" id="UP001524587"/>
    </source>
</evidence>
<gene>
    <name evidence="2" type="ORF">NFI95_06520</name>
</gene>
<dbReference type="PANTHER" id="PTHR30632">
    <property type="entry name" value="MOLYBDATE-BINDING PERIPLASMIC PROTEIN"/>
    <property type="match status" value="1"/>
</dbReference>
<dbReference type="Proteomes" id="UP001524587">
    <property type="component" value="Unassembled WGS sequence"/>
</dbReference>
<keyword evidence="3" id="KW-1185">Reference proteome</keyword>
<organism evidence="2 3">
    <name type="scientific">Endosaccharibacter trunci</name>
    <dbReference type="NCBI Taxonomy" id="2812733"/>
    <lineage>
        <taxon>Bacteria</taxon>
        <taxon>Pseudomonadati</taxon>
        <taxon>Pseudomonadota</taxon>
        <taxon>Alphaproteobacteria</taxon>
        <taxon>Acetobacterales</taxon>
        <taxon>Acetobacteraceae</taxon>
        <taxon>Endosaccharibacter</taxon>
    </lineage>
</organism>
<reference evidence="2 3" key="1">
    <citation type="submission" date="2022-06" db="EMBL/GenBank/DDBJ databases">
        <title>Endosaccharibacter gen. nov., sp. nov., endophytic bacteria isolated from sugarcane.</title>
        <authorList>
            <person name="Pitiwittayakul N."/>
            <person name="Yukphan P."/>
            <person name="Charoenyingcharoen P."/>
            <person name="Tanasupawat S."/>
        </authorList>
    </citation>
    <scope>NUCLEOTIDE SEQUENCE [LARGE SCALE GENOMIC DNA]</scope>
    <source>
        <strain evidence="2 3">KSS8</strain>
    </source>
</reference>